<dbReference type="OrthoDB" id="4356994at2759"/>
<evidence type="ECO:0000313" key="8">
    <source>
        <dbReference type="Proteomes" id="UP000027920"/>
    </source>
</evidence>
<gene>
    <name evidence="7" type="ORF">A1O9_04225</name>
</gene>
<dbReference type="PANTHER" id="PTHR47785:SF5">
    <property type="entry name" value="ZN(II)2CYS6 TRANSCRIPTION FACTOR (EUROFUNG)"/>
    <property type="match status" value="1"/>
</dbReference>
<dbReference type="RefSeq" id="XP_013261971.1">
    <property type="nucleotide sequence ID" value="XM_013406517.1"/>
</dbReference>
<reference evidence="7 8" key="1">
    <citation type="submission" date="2013-03" db="EMBL/GenBank/DDBJ databases">
        <title>The Genome Sequence of Exophiala aquamarina CBS 119918.</title>
        <authorList>
            <consortium name="The Broad Institute Genomics Platform"/>
            <person name="Cuomo C."/>
            <person name="de Hoog S."/>
            <person name="Gorbushina A."/>
            <person name="Walker B."/>
            <person name="Young S.K."/>
            <person name="Zeng Q."/>
            <person name="Gargeya S."/>
            <person name="Fitzgerald M."/>
            <person name="Haas B."/>
            <person name="Abouelleil A."/>
            <person name="Allen A.W."/>
            <person name="Alvarado L."/>
            <person name="Arachchi H.M."/>
            <person name="Berlin A.M."/>
            <person name="Chapman S.B."/>
            <person name="Gainer-Dewar J."/>
            <person name="Goldberg J."/>
            <person name="Griggs A."/>
            <person name="Gujja S."/>
            <person name="Hansen M."/>
            <person name="Howarth C."/>
            <person name="Imamovic A."/>
            <person name="Ireland A."/>
            <person name="Larimer J."/>
            <person name="McCowan C."/>
            <person name="Murphy C."/>
            <person name="Pearson M."/>
            <person name="Poon T.W."/>
            <person name="Priest M."/>
            <person name="Roberts A."/>
            <person name="Saif S."/>
            <person name="Shea T."/>
            <person name="Sisk P."/>
            <person name="Sykes S."/>
            <person name="Wortman J."/>
            <person name="Nusbaum C."/>
            <person name="Birren B."/>
        </authorList>
    </citation>
    <scope>NUCLEOTIDE SEQUENCE [LARGE SCALE GENOMIC DNA]</scope>
    <source>
        <strain evidence="7 8">CBS 119918</strain>
    </source>
</reference>
<feature type="compositionally biased region" description="Low complexity" evidence="5">
    <location>
        <begin position="481"/>
        <end position="490"/>
    </location>
</feature>
<feature type="region of interest" description="Disordered" evidence="5">
    <location>
        <begin position="477"/>
        <end position="498"/>
    </location>
</feature>
<evidence type="ECO:0000256" key="4">
    <source>
        <dbReference type="ARBA" id="ARBA00023242"/>
    </source>
</evidence>
<dbReference type="GO" id="GO:0003677">
    <property type="term" value="F:DNA binding"/>
    <property type="evidence" value="ECO:0007669"/>
    <property type="project" value="UniProtKB-KW"/>
</dbReference>
<name>A0A072PHP1_9EURO</name>
<evidence type="ECO:0000259" key="6">
    <source>
        <dbReference type="PROSITE" id="PS50048"/>
    </source>
</evidence>
<keyword evidence="3" id="KW-0804">Transcription</keyword>
<keyword evidence="2" id="KW-0238">DNA-binding</keyword>
<evidence type="ECO:0000256" key="5">
    <source>
        <dbReference type="SAM" id="MobiDB-lite"/>
    </source>
</evidence>
<dbReference type="Pfam" id="PF00172">
    <property type="entry name" value="Zn_clus"/>
    <property type="match status" value="1"/>
</dbReference>
<dbReference type="GO" id="GO:0008270">
    <property type="term" value="F:zinc ion binding"/>
    <property type="evidence" value="ECO:0007669"/>
    <property type="project" value="InterPro"/>
</dbReference>
<evidence type="ECO:0000256" key="1">
    <source>
        <dbReference type="ARBA" id="ARBA00023015"/>
    </source>
</evidence>
<keyword evidence="1" id="KW-0805">Transcription regulation</keyword>
<dbReference type="InterPro" id="IPR036864">
    <property type="entry name" value="Zn2-C6_fun-type_DNA-bd_sf"/>
</dbReference>
<evidence type="ECO:0000256" key="3">
    <source>
        <dbReference type="ARBA" id="ARBA00023163"/>
    </source>
</evidence>
<dbReference type="CDD" id="cd12148">
    <property type="entry name" value="fungal_TF_MHR"/>
    <property type="match status" value="1"/>
</dbReference>
<evidence type="ECO:0000256" key="2">
    <source>
        <dbReference type="ARBA" id="ARBA00023125"/>
    </source>
</evidence>
<feature type="compositionally biased region" description="Polar residues" evidence="5">
    <location>
        <begin position="1"/>
        <end position="14"/>
    </location>
</feature>
<evidence type="ECO:0000313" key="7">
    <source>
        <dbReference type="EMBL" id="KEF59381.1"/>
    </source>
</evidence>
<dbReference type="Proteomes" id="UP000027920">
    <property type="component" value="Unassembled WGS sequence"/>
</dbReference>
<dbReference type="PANTHER" id="PTHR47785">
    <property type="entry name" value="ZN(II)2CYS6 TRANSCRIPTION FACTOR (EUROFUNG)-RELATED-RELATED"/>
    <property type="match status" value="1"/>
</dbReference>
<sequence length="716" mass="80401">MSSSDTQHQAQSFRPQPASKDGNQSGATPATRECDPHIQHGGSMQYDSLDLVLSDDHGNATPNMKSRKRRYISSAFTSRKRAAMACDFCRLRKTKCDNARPKCGHCRHHSATCVYSENAKSSAPEDDGNTDVIQRLDEIKHLLQQVQAQTEPRAVPPTALGQNPLIDQAPAPSLSEAGSEQEAVREDSGRMAESFHATDPYDSPYRAARCEAIVRWPIFKDWLSEKETRIESFLHEADGLAPDGDDIDQPELGPLWRPLPLDQTRRDPRGIPGPVIDEEDCVPLCKGFLSHVHFRNPILEPKELMSYAKEVAQNGIGWDARSCLVLAVSAISCILSSKEPPLEHIQNCPTHAPTLSDRILADPGGVAEAFSQAAKKRIGLLGMSILDVECLFFMSVYEKLRVRPLQSWFYLQQACSRLKSHLMSRNGGSSPTDLENHEENQVEQRVFWSCVRSEIELLPDICLPSSGLDSFQYPEFPSPPSATSDSSSDPRAGSGDSDFVPANSQAQSWLFFLAEISLRRTIDANLRLLYGKSEPYWLSHMPLLMKHHAQCEEQISLWYSHLPSKLQFSNTAPKPQSLSFYLESRFQDWREYILRPLLYCALHHNWRQTRPQQLPPVIAAAHIALCAHLIPRAFEHGRFGGVWLLCRRTFTCGMAIIASVISDELQGPEDWVDLCRLAIRFLAQWGAEARTVEAMRRVLEGLFERVLRSPKGRQAC</sequence>
<dbReference type="PROSITE" id="PS50048">
    <property type="entry name" value="ZN2_CY6_FUNGAL_2"/>
    <property type="match status" value="1"/>
</dbReference>
<dbReference type="GO" id="GO:0000981">
    <property type="term" value="F:DNA-binding transcription factor activity, RNA polymerase II-specific"/>
    <property type="evidence" value="ECO:0007669"/>
    <property type="project" value="InterPro"/>
</dbReference>
<dbReference type="InterPro" id="IPR001138">
    <property type="entry name" value="Zn2Cys6_DnaBD"/>
</dbReference>
<dbReference type="Gene3D" id="4.10.240.10">
    <property type="entry name" value="Zn(2)-C6 fungal-type DNA-binding domain"/>
    <property type="match status" value="1"/>
</dbReference>
<comment type="caution">
    <text evidence="7">The sequence shown here is derived from an EMBL/GenBank/DDBJ whole genome shotgun (WGS) entry which is preliminary data.</text>
</comment>
<dbReference type="PROSITE" id="PS00463">
    <property type="entry name" value="ZN2_CY6_FUNGAL_1"/>
    <property type="match status" value="1"/>
</dbReference>
<proteinExistence type="predicted"/>
<keyword evidence="8" id="KW-1185">Reference proteome</keyword>
<feature type="region of interest" description="Disordered" evidence="5">
    <location>
        <begin position="1"/>
        <end position="41"/>
    </location>
</feature>
<dbReference type="SUPFAM" id="SSF57701">
    <property type="entry name" value="Zn2/Cys6 DNA-binding domain"/>
    <property type="match status" value="1"/>
</dbReference>
<dbReference type="VEuPathDB" id="FungiDB:A1O9_04225"/>
<dbReference type="SMART" id="SM00066">
    <property type="entry name" value="GAL4"/>
    <property type="match status" value="1"/>
</dbReference>
<dbReference type="EMBL" id="AMGV01000003">
    <property type="protein sequence ID" value="KEF59381.1"/>
    <property type="molecule type" value="Genomic_DNA"/>
</dbReference>
<feature type="domain" description="Zn(2)-C6 fungal-type" evidence="6">
    <location>
        <begin position="85"/>
        <end position="115"/>
    </location>
</feature>
<dbReference type="STRING" id="1182545.A0A072PHP1"/>
<dbReference type="CDD" id="cd00067">
    <property type="entry name" value="GAL4"/>
    <property type="match status" value="1"/>
</dbReference>
<keyword evidence="4" id="KW-0539">Nucleus</keyword>
<dbReference type="AlphaFoldDB" id="A0A072PHP1"/>
<dbReference type="GeneID" id="25279158"/>
<accession>A0A072PHP1</accession>
<dbReference type="InterPro" id="IPR053181">
    <property type="entry name" value="EcdB-like_regulator"/>
</dbReference>
<organism evidence="7 8">
    <name type="scientific">Exophiala aquamarina CBS 119918</name>
    <dbReference type="NCBI Taxonomy" id="1182545"/>
    <lineage>
        <taxon>Eukaryota</taxon>
        <taxon>Fungi</taxon>
        <taxon>Dikarya</taxon>
        <taxon>Ascomycota</taxon>
        <taxon>Pezizomycotina</taxon>
        <taxon>Eurotiomycetes</taxon>
        <taxon>Chaetothyriomycetidae</taxon>
        <taxon>Chaetothyriales</taxon>
        <taxon>Herpotrichiellaceae</taxon>
        <taxon>Exophiala</taxon>
    </lineage>
</organism>
<dbReference type="HOGENOM" id="CLU_004835_2_0_1"/>
<protein>
    <recommendedName>
        <fullName evidence="6">Zn(2)-C6 fungal-type domain-containing protein</fullName>
    </recommendedName>
</protein>